<name>A0A941F8I9_9ACTN</name>
<dbReference type="Gene3D" id="2.60.40.1500">
    <property type="entry name" value="Glycosyl hydrolase domain, family 39"/>
    <property type="match status" value="1"/>
</dbReference>
<organism evidence="1 2">
    <name type="scientific">Streptomyces tuirus</name>
    <dbReference type="NCBI Taxonomy" id="68278"/>
    <lineage>
        <taxon>Bacteria</taxon>
        <taxon>Bacillati</taxon>
        <taxon>Actinomycetota</taxon>
        <taxon>Actinomycetes</taxon>
        <taxon>Kitasatosporales</taxon>
        <taxon>Streptomycetaceae</taxon>
        <taxon>Streptomyces</taxon>
    </lineage>
</organism>
<keyword evidence="2" id="KW-1185">Reference proteome</keyword>
<proteinExistence type="predicted"/>
<evidence type="ECO:0000313" key="2">
    <source>
        <dbReference type="Proteomes" id="UP000682308"/>
    </source>
</evidence>
<dbReference type="EMBL" id="JAGTPG010000001">
    <property type="protein sequence ID" value="MBR8639193.1"/>
    <property type="molecule type" value="Genomic_DNA"/>
</dbReference>
<dbReference type="AlphaFoldDB" id="A0A941F8I9"/>
<comment type="caution">
    <text evidence="1">The sequence shown here is derived from an EMBL/GenBank/DDBJ whole genome shotgun (WGS) entry which is preliminary data.</text>
</comment>
<dbReference type="Proteomes" id="UP000682308">
    <property type="component" value="Unassembled WGS sequence"/>
</dbReference>
<gene>
    <name evidence="1" type="ORF">KEF29_07295</name>
</gene>
<accession>A0A941F8I9</accession>
<protein>
    <submittedName>
        <fullName evidence="1">Uncharacterized protein</fullName>
    </submittedName>
</protein>
<evidence type="ECO:0000313" key="1">
    <source>
        <dbReference type="EMBL" id="MBR8639193.1"/>
    </source>
</evidence>
<sequence>MIRVPDAPGGRLIDAWRHRVGTGRLDLAPRRYEAAEPARTHRRLTAQDGRGDLPLVVNRHGISLVELTPVDHETRPGGTSADCSAGR</sequence>
<reference evidence="1 2" key="1">
    <citation type="submission" date="2021-04" db="EMBL/GenBank/DDBJ databases">
        <title>Characterization of the biosynthetic gene cluster of new lipopeptides with antitumor activity in the genome of the marine Streptomyces PHM034.</title>
        <authorList>
            <person name="Ceniceros A."/>
            <person name="Canedo L."/>
            <person name="Mendez C."/>
            <person name="Olano C."/>
            <person name="Schleissner C."/>
            <person name="Cuevas C."/>
            <person name="De La Calle F."/>
            <person name="Salas J.A."/>
        </authorList>
    </citation>
    <scope>NUCLEOTIDE SEQUENCE [LARGE SCALE GENOMIC DNA]</scope>
    <source>
        <strain evidence="1 2">PHM034</strain>
    </source>
</reference>